<evidence type="ECO:0000313" key="3">
    <source>
        <dbReference type="Proteomes" id="UP000886998"/>
    </source>
</evidence>
<comment type="caution">
    <text evidence="2">The sequence shown here is derived from an EMBL/GenBank/DDBJ whole genome shotgun (WGS) entry which is preliminary data.</text>
</comment>
<evidence type="ECO:0000256" key="1">
    <source>
        <dbReference type="SAM" id="MobiDB-lite"/>
    </source>
</evidence>
<sequence length="103" mass="11815">MKTGRCPKTRGWEEFPVTSPTTSSEGMRFASQSEGIHDLSQTAWHRQRAQVLYLVDPDTTVDYYCFGFCKGDWRSDKSLQIVILIPLREKGSLLSRVCIESRK</sequence>
<protein>
    <submittedName>
        <fullName evidence="2">Uncharacterized protein</fullName>
    </submittedName>
</protein>
<proteinExistence type="predicted"/>
<organism evidence="2 3">
    <name type="scientific">Trichonephila inaurata madagascariensis</name>
    <dbReference type="NCBI Taxonomy" id="2747483"/>
    <lineage>
        <taxon>Eukaryota</taxon>
        <taxon>Metazoa</taxon>
        <taxon>Ecdysozoa</taxon>
        <taxon>Arthropoda</taxon>
        <taxon>Chelicerata</taxon>
        <taxon>Arachnida</taxon>
        <taxon>Araneae</taxon>
        <taxon>Araneomorphae</taxon>
        <taxon>Entelegynae</taxon>
        <taxon>Araneoidea</taxon>
        <taxon>Nephilidae</taxon>
        <taxon>Trichonephila</taxon>
        <taxon>Trichonephila inaurata</taxon>
    </lineage>
</organism>
<evidence type="ECO:0000313" key="2">
    <source>
        <dbReference type="EMBL" id="GFY67387.1"/>
    </source>
</evidence>
<feature type="region of interest" description="Disordered" evidence="1">
    <location>
        <begin position="1"/>
        <end position="30"/>
    </location>
</feature>
<feature type="compositionally biased region" description="Polar residues" evidence="1">
    <location>
        <begin position="18"/>
        <end position="30"/>
    </location>
</feature>
<name>A0A8X7CKG3_9ARAC</name>
<dbReference type="AlphaFoldDB" id="A0A8X7CKG3"/>
<dbReference type="Proteomes" id="UP000886998">
    <property type="component" value="Unassembled WGS sequence"/>
</dbReference>
<keyword evidence="3" id="KW-1185">Reference proteome</keyword>
<reference evidence="2" key="1">
    <citation type="submission" date="2020-08" db="EMBL/GenBank/DDBJ databases">
        <title>Multicomponent nature underlies the extraordinary mechanical properties of spider dragline silk.</title>
        <authorList>
            <person name="Kono N."/>
            <person name="Nakamura H."/>
            <person name="Mori M."/>
            <person name="Yoshida Y."/>
            <person name="Ohtoshi R."/>
            <person name="Malay A.D."/>
            <person name="Moran D.A.P."/>
            <person name="Tomita M."/>
            <person name="Numata K."/>
            <person name="Arakawa K."/>
        </authorList>
    </citation>
    <scope>NUCLEOTIDE SEQUENCE</scope>
</reference>
<dbReference type="EMBL" id="BMAV01016544">
    <property type="protein sequence ID" value="GFY67387.1"/>
    <property type="molecule type" value="Genomic_DNA"/>
</dbReference>
<accession>A0A8X7CKG3</accession>
<gene>
    <name evidence="2" type="ORF">TNIN_147071</name>
</gene>